<accession>A0ABU1IZ04</accession>
<comment type="caution">
    <text evidence="1">The sequence shown here is derived from an EMBL/GenBank/DDBJ whole genome shotgun (WGS) entry which is preliminary data.</text>
</comment>
<dbReference type="RefSeq" id="WP_188773861.1">
    <property type="nucleotide sequence ID" value="NZ_BMMB01000001.1"/>
</dbReference>
<evidence type="ECO:0000313" key="1">
    <source>
        <dbReference type="EMBL" id="MDR6244461.1"/>
    </source>
</evidence>
<sequence>MRKAIVLSISGVVIAAGIGIMWVNDPTTAEKPPAASVGYSSFTDLGTLTREQRLDALSHSATIHTPVGVFQRVDNQQVVAGAHNVATRVEDINASTQQVVVGGSLFIRVE</sequence>
<protein>
    <submittedName>
        <fullName evidence="1">Uncharacterized protein</fullName>
    </submittedName>
</protein>
<gene>
    <name evidence="1" type="ORF">JOC58_002354</name>
</gene>
<organism evidence="1 2">
    <name type="scientific">Paenibacillus hunanensis</name>
    <dbReference type="NCBI Taxonomy" id="539262"/>
    <lineage>
        <taxon>Bacteria</taxon>
        <taxon>Bacillati</taxon>
        <taxon>Bacillota</taxon>
        <taxon>Bacilli</taxon>
        <taxon>Bacillales</taxon>
        <taxon>Paenibacillaceae</taxon>
        <taxon>Paenibacillus</taxon>
    </lineage>
</organism>
<name>A0ABU1IZ04_9BACL</name>
<proteinExistence type="predicted"/>
<reference evidence="1 2" key="1">
    <citation type="submission" date="2023-07" db="EMBL/GenBank/DDBJ databases">
        <title>Genomic Encyclopedia of Type Strains, Phase IV (KMG-IV): sequencing the most valuable type-strain genomes for metagenomic binning, comparative biology and taxonomic classification.</title>
        <authorList>
            <person name="Goeker M."/>
        </authorList>
    </citation>
    <scope>NUCLEOTIDE SEQUENCE [LARGE SCALE GENOMIC DNA]</scope>
    <source>
        <strain evidence="1 2">DSM 22170</strain>
    </source>
</reference>
<keyword evidence="2" id="KW-1185">Reference proteome</keyword>
<dbReference type="EMBL" id="JAVDQH010000008">
    <property type="protein sequence ID" value="MDR6244461.1"/>
    <property type="molecule type" value="Genomic_DNA"/>
</dbReference>
<evidence type="ECO:0000313" key="2">
    <source>
        <dbReference type="Proteomes" id="UP001185028"/>
    </source>
</evidence>
<dbReference type="Proteomes" id="UP001185028">
    <property type="component" value="Unassembled WGS sequence"/>
</dbReference>